<evidence type="ECO:0000259" key="1">
    <source>
        <dbReference type="Pfam" id="PF02016"/>
    </source>
</evidence>
<keyword evidence="2" id="KW-0378">Hydrolase</keyword>
<dbReference type="RefSeq" id="WP_307234539.1">
    <property type="nucleotide sequence ID" value="NZ_JAUSUZ010000001.1"/>
</dbReference>
<dbReference type="PANTHER" id="PTHR30237:SF4">
    <property type="entry name" value="LD-CARBOXYPEPTIDASE C-TERMINAL DOMAIN-CONTAINING PROTEIN"/>
    <property type="match status" value="1"/>
</dbReference>
<dbReference type="Proteomes" id="UP001240236">
    <property type="component" value="Unassembled WGS sequence"/>
</dbReference>
<gene>
    <name evidence="2" type="ORF">J2S42_000374</name>
</gene>
<feature type="domain" description="LD-carboxypeptidase N-terminal" evidence="1">
    <location>
        <begin position="9"/>
        <end position="104"/>
    </location>
</feature>
<keyword evidence="2" id="KW-0121">Carboxypeptidase</keyword>
<dbReference type="EMBL" id="JAUSUZ010000001">
    <property type="protein sequence ID" value="MDQ0363705.1"/>
    <property type="molecule type" value="Genomic_DNA"/>
</dbReference>
<organism evidence="2 3">
    <name type="scientific">Catenuloplanes indicus</name>
    <dbReference type="NCBI Taxonomy" id="137267"/>
    <lineage>
        <taxon>Bacteria</taxon>
        <taxon>Bacillati</taxon>
        <taxon>Actinomycetota</taxon>
        <taxon>Actinomycetes</taxon>
        <taxon>Micromonosporales</taxon>
        <taxon>Micromonosporaceae</taxon>
        <taxon>Catenuloplanes</taxon>
    </lineage>
</organism>
<accession>A0AAE4AUE7</accession>
<dbReference type="InterPro" id="IPR003507">
    <property type="entry name" value="S66_fam"/>
</dbReference>
<protein>
    <submittedName>
        <fullName evidence="2">Muramoyltetrapeptide carboxypeptidase LdcA involved in peptidoglycan recycling</fullName>
    </submittedName>
</protein>
<sequence>MRISPGARVAVLSPSFAALGAFPHVHERGMRVLPDRLGLVPVEHPTTRQVGASAAARAADLTAAWTGPSIAAIMATIGGNDQITVLPHLDPAVFRSVPPKPFAGCRRVQ</sequence>
<evidence type="ECO:0000313" key="2">
    <source>
        <dbReference type="EMBL" id="MDQ0363705.1"/>
    </source>
</evidence>
<comment type="caution">
    <text evidence="2">The sequence shown here is derived from an EMBL/GenBank/DDBJ whole genome shotgun (WGS) entry which is preliminary data.</text>
</comment>
<keyword evidence="2" id="KW-0645">Protease</keyword>
<dbReference type="InterPro" id="IPR029062">
    <property type="entry name" value="Class_I_gatase-like"/>
</dbReference>
<dbReference type="InterPro" id="IPR027478">
    <property type="entry name" value="LdcA_N"/>
</dbReference>
<dbReference type="GO" id="GO:0004180">
    <property type="term" value="F:carboxypeptidase activity"/>
    <property type="evidence" value="ECO:0007669"/>
    <property type="project" value="UniProtKB-KW"/>
</dbReference>
<dbReference type="Pfam" id="PF02016">
    <property type="entry name" value="Peptidase_S66"/>
    <property type="match status" value="1"/>
</dbReference>
<evidence type="ECO:0000313" key="3">
    <source>
        <dbReference type="Proteomes" id="UP001240236"/>
    </source>
</evidence>
<dbReference type="SUPFAM" id="SSF52317">
    <property type="entry name" value="Class I glutamine amidotransferase-like"/>
    <property type="match status" value="1"/>
</dbReference>
<reference evidence="2 3" key="1">
    <citation type="submission" date="2023-07" db="EMBL/GenBank/DDBJ databases">
        <title>Sequencing the genomes of 1000 actinobacteria strains.</title>
        <authorList>
            <person name="Klenk H.-P."/>
        </authorList>
    </citation>
    <scope>NUCLEOTIDE SEQUENCE [LARGE SCALE GENOMIC DNA]</scope>
    <source>
        <strain evidence="2 3">DSM 44709</strain>
    </source>
</reference>
<dbReference type="Gene3D" id="3.40.50.10740">
    <property type="entry name" value="Class I glutamine amidotransferase-like"/>
    <property type="match status" value="1"/>
</dbReference>
<dbReference type="AlphaFoldDB" id="A0AAE4AUE7"/>
<dbReference type="PANTHER" id="PTHR30237">
    <property type="entry name" value="MURAMOYLTETRAPEPTIDE CARBOXYPEPTIDASE"/>
    <property type="match status" value="1"/>
</dbReference>
<dbReference type="InterPro" id="IPR040449">
    <property type="entry name" value="Peptidase_S66_N"/>
</dbReference>
<name>A0AAE4AUE7_9ACTN</name>
<keyword evidence="3" id="KW-1185">Reference proteome</keyword>
<proteinExistence type="predicted"/>